<dbReference type="Pfam" id="PF18476">
    <property type="entry name" value="PIN_8"/>
    <property type="match status" value="1"/>
</dbReference>
<accession>A0A2M9AT16</accession>
<comment type="caution">
    <text evidence="2">The sequence shown here is derived from an EMBL/GenBank/DDBJ whole genome shotgun (WGS) entry which is preliminary data.</text>
</comment>
<organism evidence="2 3">
    <name type="scientific">Hymenobacter chitinivorans DSM 11115</name>
    <dbReference type="NCBI Taxonomy" id="1121954"/>
    <lineage>
        <taxon>Bacteria</taxon>
        <taxon>Pseudomonadati</taxon>
        <taxon>Bacteroidota</taxon>
        <taxon>Cytophagia</taxon>
        <taxon>Cytophagales</taxon>
        <taxon>Hymenobacteraceae</taxon>
        <taxon>Hymenobacter</taxon>
    </lineage>
</organism>
<gene>
    <name evidence="2" type="ORF">CLV45_4524</name>
</gene>
<dbReference type="EMBL" id="PGFA01000004">
    <property type="protein sequence ID" value="PJJ48812.1"/>
    <property type="molecule type" value="Genomic_DNA"/>
</dbReference>
<protein>
    <submittedName>
        <fullName evidence="2">PIN domain-containing protein</fullName>
    </submittedName>
</protein>
<dbReference type="Proteomes" id="UP000228535">
    <property type="component" value="Unassembled WGS sequence"/>
</dbReference>
<dbReference type="RefSeq" id="WP_157807739.1">
    <property type="nucleotide sequence ID" value="NZ_PGFA01000004.1"/>
</dbReference>
<keyword evidence="3" id="KW-1185">Reference proteome</keyword>
<name>A0A2M9AT16_9BACT</name>
<sequence>MADSVNLFYLEDVYPDASSLLSSVFKTVDQIVPNTIFVLDTNVLLTSFDASSNTISDIEGILLSIKSQNKLYIPARVAREFVNNRGKKIGELYLKMRQNKESLNRVSFKMDEYPLLSDNSNYNKLKDVFGNISKLVSESRKLFDALDNDIKQWHWNDNVSEVYKRIFSSEVVIELKEERAKVIEDLKFRMIHKIAPGYNDSAKLDEGIGDLIIWKTLIEISQEKHVDVILVSDDQKNDWFYKQDKVSLYPKYELFDEFRRLTNGQSVNIISFANFLKLMNAKEDTVNEIKANIVLEKLEQTKDKFVAGLSLDYLNVGAAVEQPKFGYGVVKAVEQINNGDYVLTVDFVEFGEKRLLHKLVKLRPVDMNSSEENMNIYK</sequence>
<dbReference type="OrthoDB" id="9182727at2"/>
<evidence type="ECO:0000313" key="2">
    <source>
        <dbReference type="EMBL" id="PJJ48812.1"/>
    </source>
</evidence>
<feature type="domain" description="PIN like" evidence="1">
    <location>
        <begin position="36"/>
        <end position="254"/>
    </location>
</feature>
<proteinExistence type="predicted"/>
<reference evidence="2 3" key="1">
    <citation type="submission" date="2017-11" db="EMBL/GenBank/DDBJ databases">
        <title>Genomic Encyclopedia of Archaeal and Bacterial Type Strains, Phase II (KMG-II): From Individual Species to Whole Genera.</title>
        <authorList>
            <person name="Goeker M."/>
        </authorList>
    </citation>
    <scope>NUCLEOTIDE SEQUENCE [LARGE SCALE GENOMIC DNA]</scope>
    <source>
        <strain evidence="2 3">DSM 11115</strain>
    </source>
</reference>
<evidence type="ECO:0000259" key="1">
    <source>
        <dbReference type="Pfam" id="PF18476"/>
    </source>
</evidence>
<dbReference type="AlphaFoldDB" id="A0A2M9AT16"/>
<dbReference type="InterPro" id="IPR041578">
    <property type="entry name" value="PIN_8"/>
</dbReference>
<evidence type="ECO:0000313" key="3">
    <source>
        <dbReference type="Proteomes" id="UP000228535"/>
    </source>
</evidence>